<dbReference type="STRING" id="1817863.A2Y62_21850"/>
<dbReference type="PANTHER" id="PTHR43701:SF2">
    <property type="entry name" value="MEMBRANE TRANSPORTER PROTEIN YJNA-RELATED"/>
    <property type="match status" value="1"/>
</dbReference>
<proteinExistence type="inferred from homology"/>
<gene>
    <name evidence="6" type="ORF">A2Y62_21850</name>
</gene>
<evidence type="ECO:0000256" key="2">
    <source>
        <dbReference type="ARBA" id="ARBA00022692"/>
    </source>
</evidence>
<dbReference type="Proteomes" id="UP000178943">
    <property type="component" value="Unassembled WGS sequence"/>
</dbReference>
<keyword evidence="3 5" id="KW-1133">Transmembrane helix</keyword>
<comment type="subcellular location">
    <subcellularLocation>
        <location evidence="5">Cell membrane</location>
        <topology evidence="5">Multi-pass membrane protein</topology>
    </subcellularLocation>
    <subcellularLocation>
        <location evidence="1">Membrane</location>
        <topology evidence="1">Multi-pass membrane protein</topology>
    </subcellularLocation>
</comment>
<accession>A0A1F5VU42</accession>
<keyword evidence="5" id="KW-1003">Cell membrane</keyword>
<dbReference type="Pfam" id="PF01925">
    <property type="entry name" value="TauE"/>
    <property type="match status" value="1"/>
</dbReference>
<dbReference type="InterPro" id="IPR051598">
    <property type="entry name" value="TSUP/Inactive_protease-like"/>
</dbReference>
<dbReference type="InterPro" id="IPR002781">
    <property type="entry name" value="TM_pro_TauE-like"/>
</dbReference>
<feature type="transmembrane region" description="Helical" evidence="5">
    <location>
        <begin position="12"/>
        <end position="35"/>
    </location>
</feature>
<keyword evidence="4 5" id="KW-0472">Membrane</keyword>
<dbReference type="GO" id="GO:0005886">
    <property type="term" value="C:plasma membrane"/>
    <property type="evidence" value="ECO:0007669"/>
    <property type="project" value="UniProtKB-SubCell"/>
</dbReference>
<keyword evidence="2 5" id="KW-0812">Transmembrane</keyword>
<organism evidence="6 7">
    <name type="scientific">Candidatus Fischerbacteria bacterium RBG_13_37_8</name>
    <dbReference type="NCBI Taxonomy" id="1817863"/>
    <lineage>
        <taxon>Bacteria</taxon>
        <taxon>Candidatus Fischeribacteriota</taxon>
    </lineage>
</organism>
<feature type="transmembrane region" description="Helical" evidence="5">
    <location>
        <begin position="72"/>
        <end position="92"/>
    </location>
</feature>
<evidence type="ECO:0000256" key="4">
    <source>
        <dbReference type="ARBA" id="ARBA00023136"/>
    </source>
</evidence>
<name>A0A1F5VU42_9BACT</name>
<comment type="similarity">
    <text evidence="5">Belongs to the 4-toluene sulfonate uptake permease (TSUP) (TC 2.A.102) family.</text>
</comment>
<feature type="transmembrane region" description="Helical" evidence="5">
    <location>
        <begin position="233"/>
        <end position="251"/>
    </location>
</feature>
<dbReference type="AlphaFoldDB" id="A0A1F5VU42"/>
<evidence type="ECO:0000256" key="3">
    <source>
        <dbReference type="ARBA" id="ARBA00022989"/>
    </source>
</evidence>
<evidence type="ECO:0000313" key="6">
    <source>
        <dbReference type="EMBL" id="OGF66853.1"/>
    </source>
</evidence>
<evidence type="ECO:0000256" key="1">
    <source>
        <dbReference type="ARBA" id="ARBA00004141"/>
    </source>
</evidence>
<sequence length="254" mass="27010">MIFIVVGFFAGLLGAITGLGGGIIIVPVLTIFFHIPIHKAIGISLVAIVVNSSLASVSYARKGFTDIRLGLTMEQSTIFGAICGAFISGYFNAKILEFIFGIVLLFAAIQMVSSLGNVIAEREIKIRHLSPMYRVKHIPAGMILSFFAGCFAGMLGVGGGIFKIPIMCLLMGVPVKVAVATSSFMILLTGATGAWIFFIRGDVYLELAVLLSVGILAGSLLGSYIGIRMKSKWQSRLFAIVLIAAAIRMLTGIK</sequence>
<protein>
    <recommendedName>
        <fullName evidence="5">Probable membrane transporter protein</fullName>
    </recommendedName>
</protein>
<feature type="transmembrane region" description="Helical" evidence="5">
    <location>
        <begin position="41"/>
        <end position="60"/>
    </location>
</feature>
<evidence type="ECO:0000256" key="5">
    <source>
        <dbReference type="RuleBase" id="RU363041"/>
    </source>
</evidence>
<feature type="transmembrane region" description="Helical" evidence="5">
    <location>
        <begin position="205"/>
        <end position="227"/>
    </location>
</feature>
<dbReference type="EMBL" id="MFGW01000080">
    <property type="protein sequence ID" value="OGF66853.1"/>
    <property type="molecule type" value="Genomic_DNA"/>
</dbReference>
<feature type="transmembrane region" description="Helical" evidence="5">
    <location>
        <begin position="141"/>
        <end position="166"/>
    </location>
</feature>
<evidence type="ECO:0000313" key="7">
    <source>
        <dbReference type="Proteomes" id="UP000178943"/>
    </source>
</evidence>
<feature type="transmembrane region" description="Helical" evidence="5">
    <location>
        <begin position="178"/>
        <end position="198"/>
    </location>
</feature>
<feature type="transmembrane region" description="Helical" evidence="5">
    <location>
        <begin position="98"/>
        <end position="120"/>
    </location>
</feature>
<comment type="caution">
    <text evidence="6">The sequence shown here is derived from an EMBL/GenBank/DDBJ whole genome shotgun (WGS) entry which is preliminary data.</text>
</comment>
<reference evidence="6 7" key="1">
    <citation type="journal article" date="2016" name="Nat. Commun.">
        <title>Thousands of microbial genomes shed light on interconnected biogeochemical processes in an aquifer system.</title>
        <authorList>
            <person name="Anantharaman K."/>
            <person name="Brown C.T."/>
            <person name="Hug L.A."/>
            <person name="Sharon I."/>
            <person name="Castelle C.J."/>
            <person name="Probst A.J."/>
            <person name="Thomas B.C."/>
            <person name="Singh A."/>
            <person name="Wilkins M.J."/>
            <person name="Karaoz U."/>
            <person name="Brodie E.L."/>
            <person name="Williams K.H."/>
            <person name="Hubbard S.S."/>
            <person name="Banfield J.F."/>
        </authorList>
    </citation>
    <scope>NUCLEOTIDE SEQUENCE [LARGE SCALE GENOMIC DNA]</scope>
</reference>
<dbReference type="PANTHER" id="PTHR43701">
    <property type="entry name" value="MEMBRANE TRANSPORTER PROTEIN MJ0441-RELATED"/>
    <property type="match status" value="1"/>
</dbReference>